<dbReference type="NCBIfam" id="NF003811">
    <property type="entry name" value="PRK05402.1"/>
    <property type="match status" value="1"/>
</dbReference>
<dbReference type="Proteomes" id="UP001597131">
    <property type="component" value="Unassembled WGS sequence"/>
</dbReference>
<dbReference type="InterPro" id="IPR013780">
    <property type="entry name" value="Glyco_hydro_b"/>
</dbReference>
<dbReference type="NCBIfam" id="NF008967">
    <property type="entry name" value="PRK12313.1"/>
    <property type="match status" value="1"/>
</dbReference>
<comment type="pathway">
    <text evidence="3 10">Glycan biosynthesis; glycogen biosynthesis.</text>
</comment>
<evidence type="ECO:0000256" key="7">
    <source>
        <dbReference type="ARBA" id="ARBA00022679"/>
    </source>
</evidence>
<dbReference type="NCBIfam" id="TIGR01515">
    <property type="entry name" value="branching_enzym"/>
    <property type="match status" value="1"/>
</dbReference>
<protein>
    <recommendedName>
        <fullName evidence="10">1,4-alpha-glucan branching enzyme GlgB</fullName>
        <ecNumber evidence="10">2.4.1.18</ecNumber>
    </recommendedName>
    <alternativeName>
        <fullName evidence="10">1,4-alpha-D-glucan:1,4-alpha-D-glucan 6-glucosyl-transferase</fullName>
    </alternativeName>
    <alternativeName>
        <fullName evidence="10">Alpha-(1-&gt;4)-glucan branching enzyme</fullName>
    </alternativeName>
    <alternativeName>
        <fullName evidence="10">Glycogen branching enzyme</fullName>
        <shortName evidence="10">BE</shortName>
    </alternativeName>
</protein>
<comment type="catalytic activity">
    <reaction evidence="1 10">
        <text>Transfers a segment of a (1-&gt;4)-alpha-D-glucan chain to a primary hydroxy group in a similar glucan chain.</text>
        <dbReference type="EC" id="2.4.1.18"/>
    </reaction>
</comment>
<dbReference type="PANTHER" id="PTHR43651">
    <property type="entry name" value="1,4-ALPHA-GLUCAN-BRANCHING ENZYME"/>
    <property type="match status" value="1"/>
</dbReference>
<dbReference type="PANTHER" id="PTHR43651:SF3">
    <property type="entry name" value="1,4-ALPHA-GLUCAN-BRANCHING ENZYME"/>
    <property type="match status" value="1"/>
</dbReference>
<dbReference type="InterPro" id="IPR006047">
    <property type="entry name" value="GH13_cat_dom"/>
</dbReference>
<evidence type="ECO:0000313" key="13">
    <source>
        <dbReference type="EMBL" id="MFD1095790.1"/>
    </source>
</evidence>
<dbReference type="InterPro" id="IPR004193">
    <property type="entry name" value="Glyco_hydro_13_N"/>
</dbReference>
<dbReference type="InterPro" id="IPR006407">
    <property type="entry name" value="GlgB"/>
</dbReference>
<dbReference type="SUPFAM" id="SSF81296">
    <property type="entry name" value="E set domains"/>
    <property type="match status" value="1"/>
</dbReference>
<evidence type="ECO:0000256" key="9">
    <source>
        <dbReference type="ARBA" id="ARBA00023277"/>
    </source>
</evidence>
<comment type="caution">
    <text evidence="13">The sequence shown here is derived from an EMBL/GenBank/DDBJ whole genome shotgun (WGS) entry which is preliminary data.</text>
</comment>
<keyword evidence="8 10" id="KW-0320">Glycogen biosynthesis</keyword>
<keyword evidence="14" id="KW-1185">Reference proteome</keyword>
<evidence type="ECO:0000256" key="8">
    <source>
        <dbReference type="ARBA" id="ARBA00023056"/>
    </source>
</evidence>
<evidence type="ECO:0000256" key="6">
    <source>
        <dbReference type="ARBA" id="ARBA00022676"/>
    </source>
</evidence>
<evidence type="ECO:0000256" key="1">
    <source>
        <dbReference type="ARBA" id="ARBA00000826"/>
    </source>
</evidence>
<comment type="subunit">
    <text evidence="10">Monomer.</text>
</comment>
<evidence type="ECO:0000256" key="10">
    <source>
        <dbReference type="HAMAP-Rule" id="MF_00685"/>
    </source>
</evidence>
<dbReference type="Pfam" id="PF02922">
    <property type="entry name" value="CBM_48"/>
    <property type="match status" value="1"/>
</dbReference>
<dbReference type="HAMAP" id="MF_00685">
    <property type="entry name" value="GlgB"/>
    <property type="match status" value="1"/>
</dbReference>
<dbReference type="PIRSF" id="PIRSF000463">
    <property type="entry name" value="GlgB"/>
    <property type="match status" value="1"/>
</dbReference>
<feature type="compositionally biased region" description="Basic and acidic residues" evidence="11">
    <location>
        <begin position="15"/>
        <end position="27"/>
    </location>
</feature>
<dbReference type="SUPFAM" id="SSF51011">
    <property type="entry name" value="Glycosyl hydrolase domain"/>
    <property type="match status" value="1"/>
</dbReference>
<evidence type="ECO:0000256" key="2">
    <source>
        <dbReference type="ARBA" id="ARBA00002953"/>
    </source>
</evidence>
<keyword evidence="6 10" id="KW-0328">Glycosyltransferase</keyword>
<dbReference type="EMBL" id="JBHTLI010000001">
    <property type="protein sequence ID" value="MFD1095790.1"/>
    <property type="molecule type" value="Genomic_DNA"/>
</dbReference>
<dbReference type="InterPro" id="IPR044143">
    <property type="entry name" value="GlgB_N_E_set_prok"/>
</dbReference>
<dbReference type="Gene3D" id="3.20.20.80">
    <property type="entry name" value="Glycosidases"/>
    <property type="match status" value="1"/>
</dbReference>
<dbReference type="CDD" id="cd02855">
    <property type="entry name" value="E_set_GBE_prok_N"/>
    <property type="match status" value="1"/>
</dbReference>
<dbReference type="SMART" id="SM00642">
    <property type="entry name" value="Aamy"/>
    <property type="match status" value="1"/>
</dbReference>
<comment type="similarity">
    <text evidence="4 10">Belongs to the glycosyl hydrolase 13 family. GlgB subfamily.</text>
</comment>
<evidence type="ECO:0000256" key="3">
    <source>
        <dbReference type="ARBA" id="ARBA00004964"/>
    </source>
</evidence>
<feature type="active site" description="Proton donor" evidence="10">
    <location>
        <position position="402"/>
    </location>
</feature>
<dbReference type="EC" id="2.4.1.18" evidence="10"/>
<dbReference type="InterPro" id="IPR006048">
    <property type="entry name" value="A-amylase/branching_C"/>
</dbReference>
<evidence type="ECO:0000256" key="11">
    <source>
        <dbReference type="SAM" id="MobiDB-lite"/>
    </source>
</evidence>
<dbReference type="Gene3D" id="2.60.40.10">
    <property type="entry name" value="Immunoglobulins"/>
    <property type="match status" value="1"/>
</dbReference>
<keyword evidence="7 10" id="KW-0808">Transferase</keyword>
<evidence type="ECO:0000256" key="4">
    <source>
        <dbReference type="ARBA" id="ARBA00009000"/>
    </source>
</evidence>
<gene>
    <name evidence="10 13" type="primary">glgB</name>
    <name evidence="13" type="ORF">ACFQ3Q_08525</name>
</gene>
<keyword evidence="9 10" id="KW-0119">Carbohydrate metabolism</keyword>
<keyword evidence="5 10" id="KW-0321">Glycogen metabolism</keyword>
<comment type="function">
    <text evidence="2 10">Catalyzes the formation of the alpha-1,6-glucosidic linkages in glycogen by scission of a 1,4-alpha-linked oligosaccharide from growing alpha-1,4-glucan chains and the subsequent attachment of the oligosaccharide to the alpha-1,6 position.</text>
</comment>
<dbReference type="Pfam" id="PF00128">
    <property type="entry name" value="Alpha-amylase"/>
    <property type="match status" value="2"/>
</dbReference>
<feature type="domain" description="Glycosyl hydrolase family 13 catalytic" evidence="12">
    <location>
        <begin position="190"/>
        <end position="552"/>
    </location>
</feature>
<proteinExistence type="inferred from homology"/>
<feature type="active site" description="Nucleophile" evidence="10">
    <location>
        <position position="349"/>
    </location>
</feature>
<evidence type="ECO:0000259" key="12">
    <source>
        <dbReference type="SMART" id="SM00642"/>
    </source>
</evidence>
<dbReference type="Pfam" id="PF02806">
    <property type="entry name" value="Alpha-amylase_C"/>
    <property type="match status" value="1"/>
</dbReference>
<accession>A0ABW3NRL8</accession>
<sequence length="669" mass="77735">MQFPKDPGQIKGFVKRSESGTGPEKRKSAPLKTAPKKAGTEAWISEYDIHLFKEGKHYHLYKKLGSHLRTKNRKKGVQFAVWAPNASKVSVIGSFNNWDKTANPMTHRYDESGIWECFIPEAEKGSVYKYLISSRDGYTAEKGDPFAFMWEEPPKTASMVWDLETKWKDKKWLNKRNKQKGKPQPVSVYELHIGSWKRVPEEGNRSLTYLELAEQLPEYIKEMGFTHVEFMPVMEHPFYGSWGYQITGYFAPSSRYGTPQDFIKLIEALHENEIGVILDWVPSHFPSDLHGLHYYDGTYLYEHADPKKGFHPDWKSYIFNYGRNEVRSFLISNAVFWLDKYHIDGLRVDAVASMLYLDYSREDGEWIPNEYGGRENLEAISFLKEFNEVAYGEFPDIITIAEESTAWPMVSRPTYLGGLGFGMKWMMGWMHDTLEYFKKDPVHRRHHQNDITFSTTYAFTENFMLPLSHDEVVYGKQALINKMPGDEWNKFANLRSLYAYMYAHPGTKLLFMGGEFGQTSEWDHDSSLEWHLCRYPLHQQIQETLKTLNHIYKSEPALYEVSFEHTGFEWIDIHDAENSVICFIRKGKKAEESLVVICNLTPVPRENYRIGIPQNRAWKELFNSDLDKFGGSNTRNNKSLIPEDIPAHGQEQSISLTLPPMAVLYLKLE</sequence>
<reference evidence="14" key="1">
    <citation type="journal article" date="2019" name="Int. J. Syst. Evol. Microbiol.">
        <title>The Global Catalogue of Microorganisms (GCM) 10K type strain sequencing project: providing services to taxonomists for standard genome sequencing and annotation.</title>
        <authorList>
            <consortium name="The Broad Institute Genomics Platform"/>
            <consortium name="The Broad Institute Genome Sequencing Center for Infectious Disease"/>
            <person name="Wu L."/>
            <person name="Ma J."/>
        </authorList>
    </citation>
    <scope>NUCLEOTIDE SEQUENCE [LARGE SCALE GENOMIC DNA]</scope>
    <source>
        <strain evidence="14">CCUG 64793</strain>
    </source>
</reference>
<evidence type="ECO:0000256" key="5">
    <source>
        <dbReference type="ARBA" id="ARBA00022600"/>
    </source>
</evidence>
<dbReference type="InterPro" id="IPR037439">
    <property type="entry name" value="Branching_enzy"/>
</dbReference>
<feature type="region of interest" description="Disordered" evidence="11">
    <location>
        <begin position="1"/>
        <end position="36"/>
    </location>
</feature>
<evidence type="ECO:0000313" key="14">
    <source>
        <dbReference type="Proteomes" id="UP001597131"/>
    </source>
</evidence>
<dbReference type="SUPFAM" id="SSF51445">
    <property type="entry name" value="(Trans)glycosidases"/>
    <property type="match status" value="1"/>
</dbReference>
<name>A0ABW3NRL8_9FLAO</name>
<dbReference type="CDD" id="cd11322">
    <property type="entry name" value="AmyAc_Glg_BE"/>
    <property type="match status" value="1"/>
</dbReference>
<dbReference type="InterPro" id="IPR013783">
    <property type="entry name" value="Ig-like_fold"/>
</dbReference>
<organism evidence="13 14">
    <name type="scientific">Salegentibacter chungangensis</name>
    <dbReference type="NCBI Taxonomy" id="1335724"/>
    <lineage>
        <taxon>Bacteria</taxon>
        <taxon>Pseudomonadati</taxon>
        <taxon>Bacteroidota</taxon>
        <taxon>Flavobacteriia</taxon>
        <taxon>Flavobacteriales</taxon>
        <taxon>Flavobacteriaceae</taxon>
        <taxon>Salegentibacter</taxon>
    </lineage>
</organism>
<dbReference type="InterPro" id="IPR017853">
    <property type="entry name" value="GH"/>
</dbReference>
<dbReference type="InterPro" id="IPR014756">
    <property type="entry name" value="Ig_E-set"/>
</dbReference>
<dbReference type="Gene3D" id="2.60.40.1180">
    <property type="entry name" value="Golgi alpha-mannosidase II"/>
    <property type="match status" value="1"/>
</dbReference>